<evidence type="ECO:0008006" key="3">
    <source>
        <dbReference type="Google" id="ProtNLM"/>
    </source>
</evidence>
<feature type="compositionally biased region" description="Acidic residues" evidence="1">
    <location>
        <begin position="799"/>
        <end position="811"/>
    </location>
</feature>
<feature type="compositionally biased region" description="Basic and acidic residues" evidence="1">
    <location>
        <begin position="750"/>
        <end position="768"/>
    </location>
</feature>
<dbReference type="SUPFAM" id="SSF81383">
    <property type="entry name" value="F-box domain"/>
    <property type="match status" value="1"/>
</dbReference>
<feature type="region of interest" description="Disordered" evidence="1">
    <location>
        <begin position="1079"/>
        <end position="1164"/>
    </location>
</feature>
<feature type="compositionally biased region" description="Low complexity" evidence="1">
    <location>
        <begin position="1079"/>
        <end position="1114"/>
    </location>
</feature>
<feature type="region of interest" description="Disordered" evidence="1">
    <location>
        <begin position="65"/>
        <end position="118"/>
    </location>
</feature>
<feature type="region of interest" description="Disordered" evidence="1">
    <location>
        <begin position="853"/>
        <end position="989"/>
    </location>
</feature>
<organism evidence="2">
    <name type="scientific">Chromera velia CCMP2878</name>
    <dbReference type="NCBI Taxonomy" id="1169474"/>
    <lineage>
        <taxon>Eukaryota</taxon>
        <taxon>Sar</taxon>
        <taxon>Alveolata</taxon>
        <taxon>Colpodellida</taxon>
        <taxon>Chromeraceae</taxon>
        <taxon>Chromera</taxon>
    </lineage>
</organism>
<dbReference type="VEuPathDB" id="CryptoDB:Cvel_9939"/>
<feature type="compositionally biased region" description="Polar residues" evidence="1">
    <location>
        <begin position="1046"/>
        <end position="1055"/>
    </location>
</feature>
<feature type="compositionally biased region" description="Polar residues" evidence="1">
    <location>
        <begin position="237"/>
        <end position="247"/>
    </location>
</feature>
<feature type="region of interest" description="Disordered" evidence="1">
    <location>
        <begin position="1023"/>
        <end position="1063"/>
    </location>
</feature>
<gene>
    <name evidence="2" type="ORF">Cvel_9939</name>
</gene>
<feature type="region of interest" description="Disordered" evidence="1">
    <location>
        <begin position="654"/>
        <end position="673"/>
    </location>
</feature>
<proteinExistence type="predicted"/>
<feature type="compositionally biased region" description="Low complexity" evidence="1">
    <location>
        <begin position="709"/>
        <end position="724"/>
    </location>
</feature>
<name>A0A0G4I0I5_9ALVE</name>
<feature type="compositionally biased region" description="Polar residues" evidence="1">
    <location>
        <begin position="725"/>
        <end position="735"/>
    </location>
</feature>
<dbReference type="InterPro" id="IPR032675">
    <property type="entry name" value="LRR_dom_sf"/>
</dbReference>
<feature type="region of interest" description="Disordered" evidence="1">
    <location>
        <begin position="689"/>
        <end position="834"/>
    </location>
</feature>
<evidence type="ECO:0000313" key="2">
    <source>
        <dbReference type="EMBL" id="CEM50340.1"/>
    </source>
</evidence>
<protein>
    <recommendedName>
        <fullName evidence="3">F-box domain-containing protein</fullName>
    </recommendedName>
</protein>
<dbReference type="Gene3D" id="3.80.10.10">
    <property type="entry name" value="Ribonuclease Inhibitor"/>
    <property type="match status" value="1"/>
</dbReference>
<feature type="compositionally biased region" description="Low complexity" evidence="1">
    <location>
        <begin position="156"/>
        <end position="175"/>
    </location>
</feature>
<feature type="compositionally biased region" description="Acidic residues" evidence="1">
    <location>
        <begin position="736"/>
        <end position="749"/>
    </location>
</feature>
<reference evidence="2" key="1">
    <citation type="submission" date="2014-11" db="EMBL/GenBank/DDBJ databases">
        <authorList>
            <person name="Otto D Thomas"/>
            <person name="Naeem Raeece"/>
        </authorList>
    </citation>
    <scope>NUCLEOTIDE SEQUENCE</scope>
</reference>
<feature type="compositionally biased region" description="Low complexity" evidence="1">
    <location>
        <begin position="1131"/>
        <end position="1142"/>
    </location>
</feature>
<feature type="compositionally biased region" description="Basic and acidic residues" evidence="1">
    <location>
        <begin position="185"/>
        <end position="196"/>
    </location>
</feature>
<dbReference type="InterPro" id="IPR036047">
    <property type="entry name" value="F-box-like_dom_sf"/>
</dbReference>
<dbReference type="CDD" id="cd09917">
    <property type="entry name" value="F-box_SF"/>
    <property type="match status" value="1"/>
</dbReference>
<feature type="compositionally biased region" description="Polar residues" evidence="1">
    <location>
        <begin position="100"/>
        <end position="114"/>
    </location>
</feature>
<evidence type="ECO:0000256" key="1">
    <source>
        <dbReference type="SAM" id="MobiDB-lite"/>
    </source>
</evidence>
<feature type="compositionally biased region" description="Basic and acidic residues" evidence="1">
    <location>
        <begin position="978"/>
        <end position="988"/>
    </location>
</feature>
<feature type="compositionally biased region" description="Low complexity" evidence="1">
    <location>
        <begin position="869"/>
        <end position="881"/>
    </location>
</feature>
<feature type="compositionally biased region" description="Low complexity" evidence="1">
    <location>
        <begin position="912"/>
        <end position="921"/>
    </location>
</feature>
<dbReference type="SUPFAM" id="SSF52047">
    <property type="entry name" value="RNI-like"/>
    <property type="match status" value="1"/>
</dbReference>
<accession>A0A0G4I0I5</accession>
<dbReference type="AlphaFoldDB" id="A0A0G4I0I5"/>
<dbReference type="EMBL" id="CDMZ01004638">
    <property type="protein sequence ID" value="CEM50340.1"/>
    <property type="molecule type" value="Genomic_DNA"/>
</dbReference>
<sequence>MSDEYPIHLQAFRTLDLHGEEVVQRFLKDEQLKKSLVLGIGRLMKEGVVDFEQVVKIGEAITCPSPSVSSSASLDAPGDEKNERAPLVRGSTLTIDDENGPSQPSLSRKNSTPAACSAAQLHPVLSESLHSGGGGSTPSAAVCIERASFGREKSASSTPSRLPLTPLSVPLPVTSGEEDGTSISMKDREREKEREGPTPNAATSTPVSRFEDRAMAPLSPSAGEREKKPEASPRLVSRSSISTAAPLSAPSSIVAEEFVDASQPPCVGVEAGDREKAQAGGAQSDKAGDGGKVAAEEDMDMKSPGARLEKRPRPQGPCDFPEVVLQILSFLSFGDAVMAAAACRFWQLCSRQPGGISSVEFSNRDEFNRLLGQTPSGTLRTLLHRRARWASRLVIVPQGTSWGTTDSAAERHIPLLLRRFQSLQVLELSSSVPYLSEEIEELLSSNKRTLQFVDLSAGLLSVTASIPGDLFESLVYLRLCDDWWRVRFQEGFRCPNLMYLGVRCPPNQRMMPSDWSNWLRELKQLRRLIILVDPEDTLDDAEADAAGDEVERNRGLLRQEAPFALQLLKALPSEALDNLVEIRLLDFSGPSALDWVIQRALSDGGKSFSTLREISAGSSTAIQRRKLGRLGFRVESQGRDEALVFRRDAVPSPEEVNMGLEREDSSEVEDENDEWAELARLSGIPRIPPRFLARRGGRGGTGAPPPTPAEAVSAAESSPPSSQSWDSVETATEQWTSDEEEVNGGEEGEREGGAHSELSSDREEDRRLRQWAFGTVRVPPHPPSVSDADSEEPSGPQSDDNDGAGSEDEESNGNSNASSSTGETGALPDIQQQALRSTRRQIRLLREWLNESRRAVAAVSGSFPSLSNPTTTGAAPASASTDLPASAPAQTTAEEERQGQARRGPVSLLQANPLLNTTTDLPLPPRPPTRRQRDSLSPEGGSMALLGGGGGADFPFPPARTGGILATVEEEGEVEAADPSREETRQDDEVAMYVEAALQNVDRLRRHHAQQREESLRALRRLRRRRERQTETQTGRRRRDGETQTATATEASGRQQSRRSDGPLVQTLLLPVVENLLSAPSAPSPASSPHTPSLPEAPSAPAHAAASSSSSSSSQVADGGRQRRTGGGSGSPSNASVGSSEGESGGVIAGFDEDEMDVSAFLDT</sequence>
<feature type="region of interest" description="Disordered" evidence="1">
    <location>
        <begin position="151"/>
        <end position="247"/>
    </location>
</feature>
<feature type="region of interest" description="Disordered" evidence="1">
    <location>
        <begin position="273"/>
        <end position="315"/>
    </location>
</feature>
<feature type="compositionally biased region" description="Low complexity" evidence="1">
    <location>
        <begin position="812"/>
        <end position="826"/>
    </location>
</feature>